<proteinExistence type="inferred from homology"/>
<comment type="function">
    <text evidence="6">Hydrolyzes 3-hydroxyisobutyryl-CoA (HIBYL-CoA), a saline catabolite. Has high activity toward isobutyryl-CoA. Could be an isobutyryl-CoA dehydrogenase that functions in valine catabolism. Also hydrolyzes 3-hydroxypropanoyl-CoA.</text>
</comment>
<organism evidence="9">
    <name type="scientific">Petromyzon marinus</name>
    <name type="common">Sea lamprey</name>
    <dbReference type="NCBI Taxonomy" id="7757"/>
    <lineage>
        <taxon>Eukaryota</taxon>
        <taxon>Metazoa</taxon>
        <taxon>Chordata</taxon>
        <taxon>Craniata</taxon>
        <taxon>Vertebrata</taxon>
        <taxon>Cyclostomata</taxon>
        <taxon>Hyperoartia</taxon>
        <taxon>Petromyzontiformes</taxon>
        <taxon>Petromyzontidae</taxon>
        <taxon>Petromyzon</taxon>
    </lineage>
</organism>
<comment type="subcellular location">
    <subcellularLocation>
        <location evidence="7">Mitochondrion</location>
    </subcellularLocation>
</comment>
<dbReference type="CDD" id="cd06558">
    <property type="entry name" value="crotonase-like"/>
    <property type="match status" value="1"/>
</dbReference>
<evidence type="ECO:0000256" key="2">
    <source>
        <dbReference type="ARBA" id="ARBA00005109"/>
    </source>
</evidence>
<reference evidence="9" key="1">
    <citation type="submission" date="2025-08" db="UniProtKB">
        <authorList>
            <consortium name="Ensembl"/>
        </authorList>
    </citation>
    <scope>IDENTIFICATION</scope>
</reference>
<dbReference type="EC" id="3.1.2.4" evidence="7"/>
<dbReference type="SUPFAM" id="SSF52096">
    <property type="entry name" value="ClpP/crotonase"/>
    <property type="match status" value="1"/>
</dbReference>
<evidence type="ECO:0000259" key="8">
    <source>
        <dbReference type="Pfam" id="PF16113"/>
    </source>
</evidence>
<comment type="catalytic activity">
    <reaction evidence="1 7">
        <text>3-hydroxy-2-methylpropanoyl-CoA + H2O = 3-hydroxy-2-methylpropanoate + CoA + H(+)</text>
        <dbReference type="Rhea" id="RHEA:20888"/>
        <dbReference type="ChEBI" id="CHEBI:11805"/>
        <dbReference type="ChEBI" id="CHEBI:15377"/>
        <dbReference type="ChEBI" id="CHEBI:15378"/>
        <dbReference type="ChEBI" id="CHEBI:57287"/>
        <dbReference type="ChEBI" id="CHEBI:57340"/>
        <dbReference type="EC" id="3.1.2.4"/>
    </reaction>
</comment>
<dbReference type="HOGENOM" id="CLU_009834_22_1_1"/>
<dbReference type="InterPro" id="IPR045004">
    <property type="entry name" value="ECH_dom"/>
</dbReference>
<dbReference type="InterPro" id="IPR029045">
    <property type="entry name" value="ClpP/crotonase-like_dom_sf"/>
</dbReference>
<evidence type="ECO:0000256" key="7">
    <source>
        <dbReference type="RuleBase" id="RU369070"/>
    </source>
</evidence>
<evidence type="ECO:0000256" key="4">
    <source>
        <dbReference type="ARBA" id="ARBA00022456"/>
    </source>
</evidence>
<dbReference type="UniPathway" id="UPA00362"/>
<dbReference type="Ensembl" id="ENSPMAT00000007787.1">
    <property type="protein sequence ID" value="ENSPMAP00000007752.1"/>
    <property type="gene ID" value="ENSPMAG00000007031.1"/>
</dbReference>
<accession>S4RRB6</accession>
<dbReference type="Pfam" id="PF16113">
    <property type="entry name" value="ECH_2"/>
    <property type="match status" value="1"/>
</dbReference>
<sequence>QAMRPASSAAPEPEVVLARTGCAGVALLNRPRVLNALNISMIRHILPQLKKWEEDPATSMVIIKGAGEKAFCAGGDIRAVMEAGKRGDSLAKDFFREEYILNHAIGTFKKPYVALIDGITMGGGVGLSVHGHFRVATERTVFAMPETAIGLFPDVGGGYFLPRLPGRLGIATHFTEAARLPSLEQELVSLSSPSLQDVARLLDRYHQEVLDETKKFVLAEHREKIDRLFLADSMEGIVANLERDGGEWATQQLQMLKRMSPTSMKLALRQLSEGGRLSLAEVLTMEYRITQGCMRGHDFYEGVRSVLIDKDQKPVWQPSRLEDVSDQDLDSYFKSLGPSDLQL</sequence>
<evidence type="ECO:0000256" key="3">
    <source>
        <dbReference type="ARBA" id="ARBA00005254"/>
    </source>
</evidence>
<keyword evidence="5 7" id="KW-0378">Hydrolase</keyword>
<evidence type="ECO:0000313" key="9">
    <source>
        <dbReference type="Ensembl" id="ENSPMAP00000007752.1"/>
    </source>
</evidence>
<keyword evidence="7" id="KW-0496">Mitochondrion</keyword>
<dbReference type="AlphaFoldDB" id="S4RRB6"/>
<dbReference type="OMA" id="EVFTMEY"/>
<dbReference type="GO" id="GO:0003860">
    <property type="term" value="F:3-hydroxyisobutyryl-CoA hydrolase activity"/>
    <property type="evidence" value="ECO:0007669"/>
    <property type="project" value="UniProtKB-UniRule"/>
</dbReference>
<evidence type="ECO:0000256" key="1">
    <source>
        <dbReference type="ARBA" id="ARBA00001709"/>
    </source>
</evidence>
<dbReference type="GeneTree" id="ENSGT00890000139491"/>
<dbReference type="InterPro" id="IPR032259">
    <property type="entry name" value="HIBYL-CoA-H"/>
</dbReference>
<dbReference type="GO" id="GO:0005739">
    <property type="term" value="C:mitochondrion"/>
    <property type="evidence" value="ECO:0007669"/>
    <property type="project" value="UniProtKB-SubCell"/>
</dbReference>
<protein>
    <recommendedName>
        <fullName evidence="7">3-hydroxyisobutyryl-CoA hydrolase</fullName>
        <shortName evidence="7">HIB-CoA hydrolase</shortName>
        <shortName evidence="7">HIBYL-CoA-H</shortName>
        <ecNumber evidence="7">3.1.2.4</ecNumber>
    </recommendedName>
    <alternativeName>
        <fullName evidence="7">3-hydroxyisobutyryl-coenzyme A hydrolase</fullName>
    </alternativeName>
</protein>
<dbReference type="Gene3D" id="3.90.226.10">
    <property type="entry name" value="2-enoyl-CoA Hydratase, Chain A, domain 1"/>
    <property type="match status" value="1"/>
</dbReference>
<comment type="similarity">
    <text evidence="3 7">Belongs to the enoyl-CoA hydratase/isomerase family.</text>
</comment>
<comment type="pathway">
    <text evidence="2 7">Amino-acid degradation; L-valine degradation.</text>
</comment>
<dbReference type="PANTHER" id="PTHR43176">
    <property type="entry name" value="3-HYDROXYISOBUTYRYL-COA HYDROLASE-RELATED"/>
    <property type="match status" value="1"/>
</dbReference>
<reference evidence="9" key="2">
    <citation type="submission" date="2025-09" db="UniProtKB">
        <authorList>
            <consortium name="Ensembl"/>
        </authorList>
    </citation>
    <scope>IDENTIFICATION</scope>
</reference>
<feature type="domain" description="Enoyl-CoA hydratase/isomerase" evidence="8">
    <location>
        <begin position="24"/>
        <end position="169"/>
    </location>
</feature>
<evidence type="ECO:0000256" key="6">
    <source>
        <dbReference type="ARBA" id="ARBA00024871"/>
    </source>
</evidence>
<dbReference type="STRING" id="7757.ENSPMAP00000007752"/>
<keyword evidence="4" id="KW-0101">Branched-chain amino acid catabolism</keyword>
<dbReference type="GO" id="GO:0006574">
    <property type="term" value="P:L-valine catabolic process"/>
    <property type="evidence" value="ECO:0007669"/>
    <property type="project" value="UniProtKB-UniRule"/>
</dbReference>
<name>S4RRB6_PETMA</name>
<dbReference type="PANTHER" id="PTHR43176:SF3">
    <property type="entry name" value="3-HYDROXYISOBUTYRYL-COA HYDROLASE, MITOCHONDRIAL"/>
    <property type="match status" value="1"/>
</dbReference>
<dbReference type="NCBIfam" id="NF004127">
    <property type="entry name" value="PRK05617.1"/>
    <property type="match status" value="1"/>
</dbReference>
<evidence type="ECO:0000256" key="5">
    <source>
        <dbReference type="ARBA" id="ARBA00022801"/>
    </source>
</evidence>